<feature type="transmembrane region" description="Helical" evidence="9">
    <location>
        <begin position="108"/>
        <end position="127"/>
    </location>
</feature>
<feature type="transmembrane region" description="Helical" evidence="9">
    <location>
        <begin position="12"/>
        <end position="30"/>
    </location>
</feature>
<dbReference type="PROSITE" id="PS00994">
    <property type="entry name" value="FHIPEP"/>
    <property type="match status" value="1"/>
</dbReference>
<feature type="transmembrane region" description="Helical" evidence="9">
    <location>
        <begin position="36"/>
        <end position="55"/>
    </location>
</feature>
<protein>
    <submittedName>
        <fullName evidence="10">Secretion system apparatus protein SsaV</fullName>
    </submittedName>
</protein>
<evidence type="ECO:0000256" key="3">
    <source>
        <dbReference type="ARBA" id="ARBA00022448"/>
    </source>
</evidence>
<dbReference type="EMBL" id="CADIKH010000080">
    <property type="protein sequence ID" value="CAB3773594.1"/>
    <property type="molecule type" value="Genomic_DNA"/>
</dbReference>
<accession>A0A6J5F540</accession>
<keyword evidence="8 9" id="KW-0472">Membrane</keyword>
<dbReference type="InterPro" id="IPR042194">
    <property type="entry name" value="FHIPEP_1"/>
</dbReference>
<comment type="subcellular location">
    <subcellularLocation>
        <location evidence="1">Cell inner membrane</location>
        <topology evidence="1">Multi-pass membrane protein</topology>
    </subcellularLocation>
</comment>
<keyword evidence="6 9" id="KW-0812">Transmembrane</keyword>
<evidence type="ECO:0000313" key="10">
    <source>
        <dbReference type="EMBL" id="CAB3773594.1"/>
    </source>
</evidence>
<dbReference type="InterPro" id="IPR042193">
    <property type="entry name" value="FHIPEP_3"/>
</dbReference>
<evidence type="ECO:0000256" key="2">
    <source>
        <dbReference type="ARBA" id="ARBA00008835"/>
    </source>
</evidence>
<reference evidence="10 11" key="1">
    <citation type="submission" date="2020-04" db="EMBL/GenBank/DDBJ databases">
        <authorList>
            <person name="De Canck E."/>
        </authorList>
    </citation>
    <scope>NUCLEOTIDE SEQUENCE [LARGE SCALE GENOMIC DNA]</scope>
    <source>
        <strain evidence="10 11">LMG 29542</strain>
    </source>
</reference>
<dbReference type="PANTHER" id="PTHR30161">
    <property type="entry name" value="FLAGELLAR EXPORT PROTEIN, MEMBRANE FLHA SUBUNIT-RELATED"/>
    <property type="match status" value="1"/>
</dbReference>
<dbReference type="GO" id="GO:0009306">
    <property type="term" value="P:protein secretion"/>
    <property type="evidence" value="ECO:0007669"/>
    <property type="project" value="InterPro"/>
</dbReference>
<evidence type="ECO:0000256" key="1">
    <source>
        <dbReference type="ARBA" id="ARBA00004429"/>
    </source>
</evidence>
<keyword evidence="11" id="KW-1185">Reference proteome</keyword>
<dbReference type="InterPro" id="IPR042196">
    <property type="entry name" value="FHIPEP_4"/>
</dbReference>
<dbReference type="GO" id="GO:0005886">
    <property type="term" value="C:plasma membrane"/>
    <property type="evidence" value="ECO:0007669"/>
    <property type="project" value="UniProtKB-SubCell"/>
</dbReference>
<keyword evidence="7 9" id="KW-1133">Transmembrane helix</keyword>
<dbReference type="PRINTS" id="PR00949">
    <property type="entry name" value="TYPE3IMAPROT"/>
</dbReference>
<dbReference type="Gene3D" id="1.10.8.540">
    <property type="entry name" value="FHIPEP family, domain 3"/>
    <property type="match status" value="1"/>
</dbReference>
<evidence type="ECO:0000256" key="9">
    <source>
        <dbReference type="SAM" id="Phobius"/>
    </source>
</evidence>
<dbReference type="Gene3D" id="3.40.50.12790">
    <property type="entry name" value="FHIPEP family, domain 4"/>
    <property type="match status" value="1"/>
</dbReference>
<organism evidence="10 11">
    <name type="scientific">Paraburkholderia humisilvae</name>
    <dbReference type="NCBI Taxonomy" id="627669"/>
    <lineage>
        <taxon>Bacteria</taxon>
        <taxon>Pseudomonadati</taxon>
        <taxon>Pseudomonadota</taxon>
        <taxon>Betaproteobacteria</taxon>
        <taxon>Burkholderiales</taxon>
        <taxon>Burkholderiaceae</taxon>
        <taxon>Paraburkholderia</taxon>
    </lineage>
</organism>
<proteinExistence type="inferred from homology"/>
<dbReference type="PANTHER" id="PTHR30161:SF2">
    <property type="entry name" value="INVASION PROTEIN INVA"/>
    <property type="match status" value="1"/>
</dbReference>
<dbReference type="PIRSF" id="PIRSF005419">
    <property type="entry name" value="FlhA"/>
    <property type="match status" value="1"/>
</dbReference>
<gene>
    <name evidence="10" type="primary">ssaV_2</name>
    <name evidence="10" type="ORF">LMG29542_07335</name>
</gene>
<dbReference type="AlphaFoldDB" id="A0A6J5F540"/>
<dbReference type="Proteomes" id="UP000494363">
    <property type="component" value="Unassembled WGS sequence"/>
</dbReference>
<evidence type="ECO:0000256" key="4">
    <source>
        <dbReference type="ARBA" id="ARBA00022475"/>
    </source>
</evidence>
<dbReference type="Pfam" id="PF00771">
    <property type="entry name" value="FHIPEP"/>
    <property type="match status" value="2"/>
</dbReference>
<comment type="similarity">
    <text evidence="2">Belongs to the FHIPEP (flagella/HR/invasion proteins export pore) family.</text>
</comment>
<evidence type="ECO:0000256" key="8">
    <source>
        <dbReference type="ARBA" id="ARBA00023136"/>
    </source>
</evidence>
<dbReference type="Gene3D" id="3.40.30.60">
    <property type="entry name" value="FHIPEP family, domain 1"/>
    <property type="match status" value="1"/>
</dbReference>
<evidence type="ECO:0000313" key="11">
    <source>
        <dbReference type="Proteomes" id="UP000494363"/>
    </source>
</evidence>
<dbReference type="InterPro" id="IPR025505">
    <property type="entry name" value="FHIPEP_CS"/>
</dbReference>
<feature type="transmembrane region" description="Helical" evidence="9">
    <location>
        <begin position="194"/>
        <end position="215"/>
    </location>
</feature>
<evidence type="ECO:0000256" key="6">
    <source>
        <dbReference type="ARBA" id="ARBA00022692"/>
    </source>
</evidence>
<keyword evidence="3" id="KW-0813">Transport</keyword>
<feature type="transmembrane region" description="Helical" evidence="9">
    <location>
        <begin position="67"/>
        <end position="88"/>
    </location>
</feature>
<keyword evidence="5" id="KW-0997">Cell inner membrane</keyword>
<sequence length="655" mass="70386">MKLPLQEYSGEVGIAALIVAIVALMILPLPTYLIDMLLSINITLSVLLLTATMYMPNATSLSSFPSLLLFTTLFRLSLNIASTKSILLHADAGHIIQSFGELVVGGNLVVGVVVFLIITTVQFIVIAKGSERVAEVGARFTLDAMPGKQMSIDADVRAGNLSAEAARGQRAHLALESQLHGGMDGAMKFVKGDAIAGLVITLVNISAGIVIGTTYHGMSAGEAASRFSVLSIGDAMVSQIPSLLISVAAGVMITRVSKEHDKPRSLGTEIAAQLTTSSRALTTAAALLCGFALVPGFPSTLFLILAAALMGGGHLVRRALRKGKSADQTLSSLQREGVKSEANSILVNPPPFAVPLAVRLAPQLSSSLDSQRLDQAFESGRRLAAEELGLPFPGIVFWSTDALSGEWFEVLIHDIPVEAIDVAASVTAAVAQRADGPPSNTETADRESLIARDAIRLLRREAALFIGIQETQWILERVGTDYPGLVAEVQKALPLQRIAEVFRRLLEEQIPIRDVRSILESLVGWGPKEKDLIMLTEYVRGDLSRVIAHRASRGTHSLPAIVLDQTLEQTIRMSIKPTPAGNFVTLEPSHVEAILTRLEQLVPPSPPENLALVTAADIRRYVRRLIEKRLGWLHVYSFQELNGQLDLQLVGSLTV</sequence>
<name>A0A6J5F540_9BURK</name>
<evidence type="ECO:0000256" key="7">
    <source>
        <dbReference type="ARBA" id="ARBA00022989"/>
    </source>
</evidence>
<feature type="transmembrane region" description="Helical" evidence="9">
    <location>
        <begin position="235"/>
        <end position="253"/>
    </location>
</feature>
<dbReference type="InterPro" id="IPR001712">
    <property type="entry name" value="T3SS_FHIPEP"/>
</dbReference>
<keyword evidence="4" id="KW-1003">Cell membrane</keyword>
<evidence type="ECO:0000256" key="5">
    <source>
        <dbReference type="ARBA" id="ARBA00022519"/>
    </source>
</evidence>
<dbReference type="RefSeq" id="WP_175232638.1">
    <property type="nucleotide sequence ID" value="NZ_CADIKH010000080.1"/>
</dbReference>